<name>A0A178DEQ3_9EURO</name>
<dbReference type="CDD" id="cd22285">
    <property type="entry name" value="HD_XLF_N"/>
    <property type="match status" value="1"/>
</dbReference>
<dbReference type="Pfam" id="PF21928">
    <property type="entry name" value="XLF_CC"/>
    <property type="match status" value="1"/>
</dbReference>
<dbReference type="RefSeq" id="XP_022504816.1">
    <property type="nucleotide sequence ID" value="XM_022639025.1"/>
</dbReference>
<dbReference type="InterPro" id="IPR052287">
    <property type="entry name" value="NHEJ_factor"/>
</dbReference>
<dbReference type="OrthoDB" id="2155935at2759"/>
<evidence type="ECO:0000256" key="2">
    <source>
        <dbReference type="ARBA" id="ARBA00022763"/>
    </source>
</evidence>
<comment type="caution">
    <text evidence="11">The sequence shown here is derived from an EMBL/GenBank/DDBJ whole genome shotgun (WGS) entry which is preliminary data.</text>
</comment>
<feature type="region of interest" description="Disordered" evidence="8">
    <location>
        <begin position="253"/>
        <end position="684"/>
    </location>
</feature>
<evidence type="ECO:0000256" key="7">
    <source>
        <dbReference type="ARBA" id="ARBA00044529"/>
    </source>
</evidence>
<dbReference type="Gene3D" id="2.170.210.10">
    <property type="entry name" value="DNA double-strand break repair and VJ recombination XRCC4, N-terminal"/>
    <property type="match status" value="1"/>
</dbReference>
<feature type="compositionally biased region" description="Acidic residues" evidence="8">
    <location>
        <begin position="326"/>
        <end position="335"/>
    </location>
</feature>
<evidence type="ECO:0000313" key="11">
    <source>
        <dbReference type="EMBL" id="OAL39804.1"/>
    </source>
</evidence>
<keyword evidence="3" id="KW-0238">DNA-binding</keyword>
<keyword evidence="5" id="KW-0539">Nucleus</keyword>
<dbReference type="Proteomes" id="UP000185904">
    <property type="component" value="Unassembled WGS sequence"/>
</dbReference>
<proteinExistence type="inferred from homology"/>
<evidence type="ECO:0000256" key="6">
    <source>
        <dbReference type="ARBA" id="ARBA00025747"/>
    </source>
</evidence>
<dbReference type="GO" id="GO:0032807">
    <property type="term" value="C:DNA ligase IV complex"/>
    <property type="evidence" value="ECO:0007669"/>
    <property type="project" value="TreeGrafter"/>
</dbReference>
<dbReference type="EMBL" id="LVCJ01000003">
    <property type="protein sequence ID" value="OAL39804.1"/>
    <property type="molecule type" value="Genomic_DNA"/>
</dbReference>
<keyword evidence="2" id="KW-0227">DNA damage</keyword>
<feature type="domain" description="XLF-like coiled-coil region" evidence="10">
    <location>
        <begin position="129"/>
        <end position="180"/>
    </location>
</feature>
<accession>A0A178DEQ3</accession>
<keyword evidence="12" id="KW-1185">Reference proteome</keyword>
<feature type="compositionally biased region" description="Gly residues" evidence="8">
    <location>
        <begin position="520"/>
        <end position="532"/>
    </location>
</feature>
<feature type="compositionally biased region" description="Basic and acidic residues" evidence="8">
    <location>
        <begin position="643"/>
        <end position="670"/>
    </location>
</feature>
<comment type="similarity">
    <text evidence="6">Belongs to the XRCC4-XLF family. XLF subfamily.</text>
</comment>
<reference evidence="11 12" key="1">
    <citation type="submission" date="2016-03" db="EMBL/GenBank/DDBJ databases">
        <title>The draft genome sequence of Fonsecaea nubica causative agent of cutaneous subcutaneous infection in human host.</title>
        <authorList>
            <person name="Costa F."/>
            <person name="Sybren D.H."/>
            <person name="Raittz R.T."/>
            <person name="Weiss V.A."/>
            <person name="Leao A.C."/>
            <person name="Gomes R."/>
            <person name="De Souza E.M."/>
            <person name="Pedrosa F.O."/>
            <person name="Steffens M.B."/>
            <person name="Bombassaro A."/>
            <person name="Tadra-Sfeir M.Z."/>
            <person name="Moreno L.F."/>
            <person name="Najafzadeh M.J."/>
            <person name="Felipe M.S."/>
            <person name="Teixeira M."/>
            <person name="Sun J."/>
            <person name="Xi L."/>
            <person name="Castro M.A."/>
            <person name="Vicente V.A."/>
        </authorList>
    </citation>
    <scope>NUCLEOTIDE SEQUENCE [LARGE SCALE GENOMIC DNA]</scope>
    <source>
        <strain evidence="11 12">CBS 269.64</strain>
    </source>
</reference>
<feature type="domain" description="XLF-like N-terminal" evidence="9">
    <location>
        <begin position="9"/>
        <end position="125"/>
    </location>
</feature>
<evidence type="ECO:0000259" key="9">
    <source>
        <dbReference type="Pfam" id="PF09302"/>
    </source>
</evidence>
<dbReference type="PANTHER" id="PTHR32235:SF1">
    <property type="entry name" value="NON-HOMOLOGOUS END-JOINING FACTOR 1"/>
    <property type="match status" value="1"/>
</dbReference>
<organism evidence="11 12">
    <name type="scientific">Fonsecaea nubica</name>
    <dbReference type="NCBI Taxonomy" id="856822"/>
    <lineage>
        <taxon>Eukaryota</taxon>
        <taxon>Fungi</taxon>
        <taxon>Dikarya</taxon>
        <taxon>Ascomycota</taxon>
        <taxon>Pezizomycotina</taxon>
        <taxon>Eurotiomycetes</taxon>
        <taxon>Chaetothyriomycetidae</taxon>
        <taxon>Chaetothyriales</taxon>
        <taxon>Herpotrichiellaceae</taxon>
        <taxon>Fonsecaea</taxon>
    </lineage>
</organism>
<feature type="compositionally biased region" description="Low complexity" evidence="8">
    <location>
        <begin position="594"/>
        <end position="614"/>
    </location>
</feature>
<protein>
    <recommendedName>
        <fullName evidence="7">Non-homologous end-joining factor 1</fullName>
    </recommendedName>
</protein>
<feature type="compositionally biased region" description="Basic and acidic residues" evidence="8">
    <location>
        <begin position="253"/>
        <end position="274"/>
    </location>
</feature>
<feature type="compositionally biased region" description="Low complexity" evidence="8">
    <location>
        <begin position="440"/>
        <end position="452"/>
    </location>
</feature>
<keyword evidence="4" id="KW-0234">DNA repair</keyword>
<dbReference type="AlphaFoldDB" id="A0A178DEQ3"/>
<sequence length="684" mass="74013">MPDTTNEGWQELQTTSRRQCPKLFYSFSTEEQSLTLLLTDLISIWECSLDKYDILAAAARQQTSIDPSVSSDQFAVLLSKIRKSLGDGANSLIRGGRANSQTLLLRTRKDLPRPLRPLEWTFTLEPQRASELAERVLRPSLHEVFVSQTKINSLLGIIKDKDHIISRLLDRVGNSAVDLSLVFPGIAGFASRKGGHVSVADAKKHVPGMTSFDEKSWTRQFANDEGYEGADRTGLSNLVRGCEKCFAHSKAEHESWVKDLPSTEKPDQNDHASRDQSVPPSTKATKDARKESGRDDESTDDEFERQATPPHLKSKDVPKKTTRENTEDEETEEDEPVPKRAQPATIGGLGRRNATKAFGASKRSPSPVDAVENKSTSNRRVSTVSTSTATASDEDDAADQRSQAPVASRSKGSHSSQKPKLGTLRSRKISGSPSPPAPAARPGSSTSSTGRAAEQETPSHNLRVAARASKTPEAGGEEEEEEEEVENDDLNDTSSTASSSPPPAKAKPSTPAHERRRLGRLGGGGGGGGGIGKKQATPPSPDTSKGKYTPDSTRTESPAKRKPGRLGGLRKRAHDTTTSPSPRAQGKDATHTQSPSASRSPSPSPSAASSSRSRNPALATTTRRQRQDHSPPPPLPASTRTKPAIEPKTNKKEEETPEEAASRRRMELKRTIAATDGAKKKRRF</sequence>
<evidence type="ECO:0000313" key="12">
    <source>
        <dbReference type="Proteomes" id="UP000185904"/>
    </source>
</evidence>
<feature type="compositionally biased region" description="Basic residues" evidence="8">
    <location>
        <begin position="560"/>
        <end position="573"/>
    </location>
</feature>
<dbReference type="InterPro" id="IPR015381">
    <property type="entry name" value="XLF-like_N"/>
</dbReference>
<dbReference type="GeneID" id="34584142"/>
<dbReference type="InterPro" id="IPR053829">
    <property type="entry name" value="XLF-like_CC"/>
</dbReference>
<feature type="compositionally biased region" description="Acidic residues" evidence="8">
    <location>
        <begin position="475"/>
        <end position="491"/>
    </location>
</feature>
<dbReference type="Pfam" id="PF09302">
    <property type="entry name" value="XLF"/>
    <property type="match status" value="1"/>
</dbReference>
<evidence type="ECO:0000259" key="10">
    <source>
        <dbReference type="Pfam" id="PF21928"/>
    </source>
</evidence>
<dbReference type="GO" id="GO:0045027">
    <property type="term" value="F:DNA end binding"/>
    <property type="evidence" value="ECO:0007669"/>
    <property type="project" value="TreeGrafter"/>
</dbReference>
<evidence type="ECO:0000256" key="3">
    <source>
        <dbReference type="ARBA" id="ARBA00023125"/>
    </source>
</evidence>
<dbReference type="PANTHER" id="PTHR32235">
    <property type="entry name" value="NON-HOMOLOGOUS END-JOINING FACTOR 1"/>
    <property type="match status" value="1"/>
</dbReference>
<feature type="compositionally biased region" description="Basic and acidic residues" evidence="8">
    <location>
        <begin position="313"/>
        <end position="325"/>
    </location>
</feature>
<feature type="compositionally biased region" description="Low complexity" evidence="8">
    <location>
        <begin position="381"/>
        <end position="391"/>
    </location>
</feature>
<evidence type="ECO:0000256" key="5">
    <source>
        <dbReference type="ARBA" id="ARBA00023242"/>
    </source>
</evidence>
<dbReference type="InterPro" id="IPR038051">
    <property type="entry name" value="XRCC4-like_N_sf"/>
</dbReference>
<evidence type="ECO:0000256" key="1">
    <source>
        <dbReference type="ARBA" id="ARBA00004123"/>
    </source>
</evidence>
<comment type="subcellular location">
    <subcellularLocation>
        <location evidence="1">Nucleus</location>
    </subcellularLocation>
</comment>
<evidence type="ECO:0000256" key="8">
    <source>
        <dbReference type="SAM" id="MobiDB-lite"/>
    </source>
</evidence>
<evidence type="ECO:0000256" key="4">
    <source>
        <dbReference type="ARBA" id="ARBA00023204"/>
    </source>
</evidence>
<dbReference type="GO" id="GO:0006303">
    <property type="term" value="P:double-strand break repair via nonhomologous end joining"/>
    <property type="evidence" value="ECO:0007669"/>
    <property type="project" value="UniProtKB-ARBA"/>
</dbReference>
<gene>
    <name evidence="11" type="ORF">AYO20_00716</name>
</gene>
<feature type="compositionally biased region" description="Basic and acidic residues" evidence="8">
    <location>
        <begin position="284"/>
        <end position="296"/>
    </location>
</feature>